<dbReference type="Pfam" id="PF00990">
    <property type="entry name" value="GGDEF"/>
    <property type="match status" value="1"/>
</dbReference>
<keyword evidence="1" id="KW-0472">Membrane</keyword>
<dbReference type="CDD" id="cd01949">
    <property type="entry name" value="GGDEF"/>
    <property type="match status" value="1"/>
</dbReference>
<dbReference type="SUPFAM" id="SSF55785">
    <property type="entry name" value="PYP-like sensor domain (PAS domain)"/>
    <property type="match status" value="2"/>
</dbReference>
<dbReference type="EMBL" id="JAESWB010000365">
    <property type="protein sequence ID" value="MBL4954764.1"/>
    <property type="molecule type" value="Genomic_DNA"/>
</dbReference>
<sequence>MEWQMRILELCLIAIIVFGILIVVYFVGKLAVQSKKLKTSEQYYQSLYDHNPDMILTIDLKGNLLSANSVVESYGYTIEELLQRPFAEYVAPEKLKKTVKYFRKSINGTAANYETTIYSKSGARIELDVTSIPIIINEKIVGAYAILKDITRFKQAQKALMEAELKYRSLVEESLVGIYIIQNGRFVYVNPQLLQWFGYTYEEIIGEKLSEFIHPEDVAFVQENIQKRFTNKNKGMKYQYRGIKKDQSIIYLEVYGTKTIYQGKPAVIGSVIDITEQKMAEEKIKHLAYYDALTGLPNRYQFTSHYQETMANREIKTAAILFLDLDRFKLINDTLGHDMGDLLLKKVSERLKDCILPDDCLARLGGDEFILFQPNVNQEGALKTAEKILSRLNEPFLLNEYEMYVTPSLGISQYPQDGDDIGILIKKADLAMHQAKRMGKNNYQFYEKRSMEQINDRLELEKDLRKALEREEFILFYQPKLDIFTGKIVGVEALIRWQHPQKGMISPAQFIPLAEETGMIIPIGEWVLRKACLDAKAFREAGFPPLVVSVNLSLQQFFQPNFSQMVGQVLTETEMPPELLELEITESMMIDTHHALMIVRELRKFGVRISLDDFGTGYSSLHYLKQFPIDKLKIDQSFIRDCLVNSNNATIVKTIIAMAHQLQLEINAEGVETKEQLLFLQQNDCHEVQGYLFSKPLPIEEIQANFDDIVKAASQLSKVDPKLGLVL</sequence>
<proteinExistence type="predicted"/>
<dbReference type="Proteomes" id="UP000623967">
    <property type="component" value="Unassembled WGS sequence"/>
</dbReference>
<dbReference type="PANTHER" id="PTHR44757">
    <property type="entry name" value="DIGUANYLATE CYCLASE DGCP"/>
    <property type="match status" value="1"/>
</dbReference>
<dbReference type="InterPro" id="IPR000700">
    <property type="entry name" value="PAS-assoc_C"/>
</dbReference>
<evidence type="ECO:0000259" key="4">
    <source>
        <dbReference type="PROSITE" id="PS50883"/>
    </source>
</evidence>
<dbReference type="SUPFAM" id="SSF55073">
    <property type="entry name" value="Nucleotide cyclase"/>
    <property type="match status" value="1"/>
</dbReference>
<dbReference type="SMART" id="SM00267">
    <property type="entry name" value="GGDEF"/>
    <property type="match status" value="1"/>
</dbReference>
<dbReference type="InterPro" id="IPR029787">
    <property type="entry name" value="Nucleotide_cyclase"/>
</dbReference>
<dbReference type="PROSITE" id="PS50887">
    <property type="entry name" value="GGDEF"/>
    <property type="match status" value="1"/>
</dbReference>
<keyword evidence="1" id="KW-1133">Transmembrane helix</keyword>
<dbReference type="InterPro" id="IPR043128">
    <property type="entry name" value="Rev_trsase/Diguanyl_cyclase"/>
</dbReference>
<dbReference type="PROSITE" id="PS50112">
    <property type="entry name" value="PAS"/>
    <property type="match status" value="2"/>
</dbReference>
<dbReference type="Pfam" id="PF13426">
    <property type="entry name" value="PAS_9"/>
    <property type="match status" value="2"/>
</dbReference>
<dbReference type="PROSITE" id="PS50883">
    <property type="entry name" value="EAL"/>
    <property type="match status" value="1"/>
</dbReference>
<dbReference type="InterPro" id="IPR035965">
    <property type="entry name" value="PAS-like_dom_sf"/>
</dbReference>
<dbReference type="InterPro" id="IPR000014">
    <property type="entry name" value="PAS"/>
</dbReference>
<feature type="domain" description="PAC" evidence="3">
    <location>
        <begin position="111"/>
        <end position="162"/>
    </location>
</feature>
<dbReference type="PANTHER" id="PTHR44757:SF2">
    <property type="entry name" value="BIOFILM ARCHITECTURE MAINTENANCE PROTEIN MBAA"/>
    <property type="match status" value="1"/>
</dbReference>
<feature type="domain" description="GGDEF" evidence="5">
    <location>
        <begin position="316"/>
        <end position="448"/>
    </location>
</feature>
<dbReference type="InterPro" id="IPR001633">
    <property type="entry name" value="EAL_dom"/>
</dbReference>
<evidence type="ECO:0000259" key="2">
    <source>
        <dbReference type="PROSITE" id="PS50112"/>
    </source>
</evidence>
<feature type="domain" description="PAS" evidence="2">
    <location>
        <begin position="40"/>
        <end position="109"/>
    </location>
</feature>
<dbReference type="Gene3D" id="3.20.20.450">
    <property type="entry name" value="EAL domain"/>
    <property type="match status" value="1"/>
</dbReference>
<dbReference type="NCBIfam" id="TIGR00229">
    <property type="entry name" value="sensory_box"/>
    <property type="match status" value="2"/>
</dbReference>
<dbReference type="Gene3D" id="3.30.70.270">
    <property type="match status" value="1"/>
</dbReference>
<feature type="transmembrane region" description="Helical" evidence="1">
    <location>
        <begin position="7"/>
        <end position="28"/>
    </location>
</feature>
<feature type="domain" description="PAS" evidence="2">
    <location>
        <begin position="183"/>
        <end position="232"/>
    </location>
</feature>
<dbReference type="CDD" id="cd01948">
    <property type="entry name" value="EAL"/>
    <property type="match status" value="1"/>
</dbReference>
<feature type="domain" description="PAC" evidence="3">
    <location>
        <begin position="236"/>
        <end position="286"/>
    </location>
</feature>
<evidence type="ECO:0000256" key="1">
    <source>
        <dbReference type="SAM" id="Phobius"/>
    </source>
</evidence>
<evidence type="ECO:0000259" key="3">
    <source>
        <dbReference type="PROSITE" id="PS50113"/>
    </source>
</evidence>
<dbReference type="InterPro" id="IPR000160">
    <property type="entry name" value="GGDEF_dom"/>
</dbReference>
<dbReference type="NCBIfam" id="TIGR00254">
    <property type="entry name" value="GGDEF"/>
    <property type="match status" value="1"/>
</dbReference>
<dbReference type="Gene3D" id="3.30.450.20">
    <property type="entry name" value="PAS domain"/>
    <property type="match status" value="2"/>
</dbReference>
<dbReference type="SMART" id="SM00052">
    <property type="entry name" value="EAL"/>
    <property type="match status" value="1"/>
</dbReference>
<evidence type="ECO:0000259" key="5">
    <source>
        <dbReference type="PROSITE" id="PS50887"/>
    </source>
</evidence>
<dbReference type="PROSITE" id="PS50113">
    <property type="entry name" value="PAC"/>
    <property type="match status" value="2"/>
</dbReference>
<name>A0ABS1TVH9_9BACI</name>
<protein>
    <submittedName>
        <fullName evidence="6">EAL domain-containing protein</fullName>
    </submittedName>
</protein>
<comment type="caution">
    <text evidence="6">The sequence shown here is derived from an EMBL/GenBank/DDBJ whole genome shotgun (WGS) entry which is preliminary data.</text>
</comment>
<dbReference type="Pfam" id="PF00563">
    <property type="entry name" value="EAL"/>
    <property type="match status" value="1"/>
</dbReference>
<accession>A0ABS1TVH9</accession>
<dbReference type="InterPro" id="IPR052155">
    <property type="entry name" value="Biofilm_reg_signaling"/>
</dbReference>
<evidence type="ECO:0000313" key="7">
    <source>
        <dbReference type="Proteomes" id="UP000623967"/>
    </source>
</evidence>
<evidence type="ECO:0000313" key="6">
    <source>
        <dbReference type="EMBL" id="MBL4954764.1"/>
    </source>
</evidence>
<dbReference type="InterPro" id="IPR001610">
    <property type="entry name" value="PAC"/>
</dbReference>
<keyword evidence="1" id="KW-0812">Transmembrane</keyword>
<dbReference type="InterPro" id="IPR035919">
    <property type="entry name" value="EAL_sf"/>
</dbReference>
<keyword evidence="7" id="KW-1185">Reference proteome</keyword>
<feature type="domain" description="EAL" evidence="4">
    <location>
        <begin position="457"/>
        <end position="710"/>
    </location>
</feature>
<dbReference type="RefSeq" id="WP_202656007.1">
    <property type="nucleotide sequence ID" value="NZ_JAESWB010000365.1"/>
</dbReference>
<dbReference type="SMART" id="SM00091">
    <property type="entry name" value="PAS"/>
    <property type="match status" value="2"/>
</dbReference>
<reference evidence="6 7" key="1">
    <citation type="submission" date="2021-01" db="EMBL/GenBank/DDBJ databases">
        <title>Genome public.</title>
        <authorList>
            <person name="Liu C."/>
            <person name="Sun Q."/>
        </authorList>
    </citation>
    <scope>NUCLEOTIDE SEQUENCE [LARGE SCALE GENOMIC DNA]</scope>
    <source>
        <strain evidence="6 7">YIM B02564</strain>
    </source>
</reference>
<gene>
    <name evidence="6" type="ORF">JK635_21635</name>
</gene>
<dbReference type="CDD" id="cd00130">
    <property type="entry name" value="PAS"/>
    <property type="match status" value="2"/>
</dbReference>
<organism evidence="6 7">
    <name type="scientific">Neobacillus paridis</name>
    <dbReference type="NCBI Taxonomy" id="2803862"/>
    <lineage>
        <taxon>Bacteria</taxon>
        <taxon>Bacillati</taxon>
        <taxon>Bacillota</taxon>
        <taxon>Bacilli</taxon>
        <taxon>Bacillales</taxon>
        <taxon>Bacillaceae</taxon>
        <taxon>Neobacillus</taxon>
    </lineage>
</organism>
<dbReference type="SMART" id="SM00086">
    <property type="entry name" value="PAC"/>
    <property type="match status" value="2"/>
</dbReference>
<dbReference type="SUPFAM" id="SSF141868">
    <property type="entry name" value="EAL domain-like"/>
    <property type="match status" value="1"/>
</dbReference>